<keyword evidence="3" id="KW-1185">Reference proteome</keyword>
<comment type="caution">
    <text evidence="2">The sequence shown here is derived from an EMBL/GenBank/DDBJ whole genome shotgun (WGS) entry which is preliminary data.</text>
</comment>
<name>A0AAU9MD00_9ASTR</name>
<feature type="region of interest" description="Disordered" evidence="1">
    <location>
        <begin position="1"/>
        <end position="36"/>
    </location>
</feature>
<organism evidence="2 3">
    <name type="scientific">Lactuca virosa</name>
    <dbReference type="NCBI Taxonomy" id="75947"/>
    <lineage>
        <taxon>Eukaryota</taxon>
        <taxon>Viridiplantae</taxon>
        <taxon>Streptophyta</taxon>
        <taxon>Embryophyta</taxon>
        <taxon>Tracheophyta</taxon>
        <taxon>Spermatophyta</taxon>
        <taxon>Magnoliopsida</taxon>
        <taxon>eudicotyledons</taxon>
        <taxon>Gunneridae</taxon>
        <taxon>Pentapetalae</taxon>
        <taxon>asterids</taxon>
        <taxon>campanulids</taxon>
        <taxon>Asterales</taxon>
        <taxon>Asteraceae</taxon>
        <taxon>Cichorioideae</taxon>
        <taxon>Cichorieae</taxon>
        <taxon>Lactucinae</taxon>
        <taxon>Lactuca</taxon>
    </lineage>
</organism>
<reference evidence="2 3" key="1">
    <citation type="submission" date="2022-01" db="EMBL/GenBank/DDBJ databases">
        <authorList>
            <person name="Xiong W."/>
            <person name="Schranz E."/>
        </authorList>
    </citation>
    <scope>NUCLEOTIDE SEQUENCE [LARGE SCALE GENOMIC DNA]</scope>
</reference>
<dbReference type="EMBL" id="CAKMRJ010001112">
    <property type="protein sequence ID" value="CAH1423421.1"/>
    <property type="molecule type" value="Genomic_DNA"/>
</dbReference>
<feature type="compositionally biased region" description="Basic and acidic residues" evidence="1">
    <location>
        <begin position="1"/>
        <end position="11"/>
    </location>
</feature>
<protein>
    <submittedName>
        <fullName evidence="2">Uncharacterized protein</fullName>
    </submittedName>
</protein>
<evidence type="ECO:0000256" key="1">
    <source>
        <dbReference type="SAM" id="MobiDB-lite"/>
    </source>
</evidence>
<proteinExistence type="predicted"/>
<sequence length="82" mass="9287">MRGGTDGEARKASTLSHASDQERTAPSVRGGCNTRRTRGISHARFSSPFNFEGSYKRFYRSKFDFGGNLNEMRILPRDVVMR</sequence>
<gene>
    <name evidence="2" type="ORF">LVIROSA_LOCUS10699</name>
</gene>
<accession>A0AAU9MD00</accession>
<evidence type="ECO:0000313" key="3">
    <source>
        <dbReference type="Proteomes" id="UP001157418"/>
    </source>
</evidence>
<dbReference type="Proteomes" id="UP001157418">
    <property type="component" value="Unassembled WGS sequence"/>
</dbReference>
<evidence type="ECO:0000313" key="2">
    <source>
        <dbReference type="EMBL" id="CAH1423421.1"/>
    </source>
</evidence>
<dbReference type="AlphaFoldDB" id="A0AAU9MD00"/>